<protein>
    <submittedName>
        <fullName evidence="2">Uncharacterized protein</fullName>
    </submittedName>
</protein>
<feature type="transmembrane region" description="Helical" evidence="1">
    <location>
        <begin position="45"/>
        <end position="65"/>
    </location>
</feature>
<dbReference type="RefSeq" id="WP_109744920.1">
    <property type="nucleotide sequence ID" value="NZ_QGGO01000033.1"/>
</dbReference>
<dbReference type="OrthoDB" id="982877at2"/>
<reference evidence="2 3" key="1">
    <citation type="submission" date="2018-05" db="EMBL/GenBank/DDBJ databases">
        <title>Genomic Encyclopedia of Archaeal and Bacterial Type Strains, Phase II (KMG-II): from individual species to whole genera.</title>
        <authorList>
            <person name="Goeker M."/>
        </authorList>
    </citation>
    <scope>NUCLEOTIDE SEQUENCE [LARGE SCALE GENOMIC DNA]</scope>
    <source>
        <strain evidence="2 3">DSM 22214</strain>
    </source>
</reference>
<keyword evidence="1" id="KW-0472">Membrane</keyword>
<evidence type="ECO:0000256" key="1">
    <source>
        <dbReference type="SAM" id="Phobius"/>
    </source>
</evidence>
<evidence type="ECO:0000313" key="2">
    <source>
        <dbReference type="EMBL" id="PWK17811.1"/>
    </source>
</evidence>
<organism evidence="2 3">
    <name type="scientific">Arcicella aurantiaca</name>
    <dbReference type="NCBI Taxonomy" id="591202"/>
    <lineage>
        <taxon>Bacteria</taxon>
        <taxon>Pseudomonadati</taxon>
        <taxon>Bacteroidota</taxon>
        <taxon>Cytophagia</taxon>
        <taxon>Cytophagales</taxon>
        <taxon>Flectobacillaceae</taxon>
        <taxon>Arcicella</taxon>
    </lineage>
</organism>
<dbReference type="Pfam" id="PF20293">
    <property type="entry name" value="MC6"/>
    <property type="match status" value="1"/>
</dbReference>
<gene>
    <name evidence="2" type="ORF">LV89_04258</name>
</gene>
<keyword evidence="3" id="KW-1185">Reference proteome</keyword>
<proteinExistence type="predicted"/>
<sequence length="74" mass="8983">MVIPSKEENLHKSLIFLGYDIVKLLKKKEYNIEDLFLKMKDIKQINLYQFYNTLTFLAMFDIIVYENYTVRLVK</sequence>
<keyword evidence="1" id="KW-1133">Transmembrane helix</keyword>
<comment type="caution">
    <text evidence="2">The sequence shown here is derived from an EMBL/GenBank/DDBJ whole genome shotgun (WGS) entry which is preliminary data.</text>
</comment>
<name>A0A316DI14_9BACT</name>
<accession>A0A316DI14</accession>
<keyword evidence="1" id="KW-0812">Transmembrane</keyword>
<dbReference type="EMBL" id="QGGO01000033">
    <property type="protein sequence ID" value="PWK17811.1"/>
    <property type="molecule type" value="Genomic_DNA"/>
</dbReference>
<dbReference type="AlphaFoldDB" id="A0A316DI14"/>
<dbReference type="Proteomes" id="UP000245489">
    <property type="component" value="Unassembled WGS sequence"/>
</dbReference>
<evidence type="ECO:0000313" key="3">
    <source>
        <dbReference type="Proteomes" id="UP000245489"/>
    </source>
</evidence>
<dbReference type="InterPro" id="IPR046897">
    <property type="entry name" value="ABC-3C_MC6"/>
</dbReference>